<dbReference type="FunFam" id="3.40.50.1260:FF:000001">
    <property type="entry name" value="Phosphoglycerate kinase"/>
    <property type="match status" value="1"/>
</dbReference>
<gene>
    <name evidence="14 18" type="primary">pgk</name>
    <name evidence="18" type="ORF">C9J27_16945</name>
</gene>
<evidence type="ECO:0000313" key="19">
    <source>
        <dbReference type="Proteomes" id="UP000241426"/>
    </source>
</evidence>
<evidence type="ECO:0000256" key="17">
    <source>
        <dbReference type="RuleBase" id="RU000532"/>
    </source>
</evidence>
<reference evidence="18 19" key="1">
    <citation type="submission" date="2018-01" db="EMBL/GenBank/DDBJ databases">
        <title>Whole genome sequencing of Histamine producing bacteria.</title>
        <authorList>
            <person name="Butler K."/>
        </authorList>
    </citation>
    <scope>NUCLEOTIDE SEQUENCE [LARGE SCALE GENOMIC DNA]</scope>
    <source>
        <strain evidence="18 19">FS-7.2</strain>
    </source>
</reference>
<dbReference type="HAMAP" id="MF_00145">
    <property type="entry name" value="Phosphoglyc_kinase"/>
    <property type="match status" value="1"/>
</dbReference>
<dbReference type="InterPro" id="IPR015824">
    <property type="entry name" value="Phosphoglycerate_kinase_N"/>
</dbReference>
<keyword evidence="10 14" id="KW-0547">Nucleotide-binding</keyword>
<evidence type="ECO:0000256" key="4">
    <source>
        <dbReference type="ARBA" id="ARBA00008982"/>
    </source>
</evidence>
<dbReference type="InterPro" id="IPR036043">
    <property type="entry name" value="Phosphoglycerate_kinase_sf"/>
</dbReference>
<evidence type="ECO:0000256" key="13">
    <source>
        <dbReference type="ARBA" id="ARBA00023152"/>
    </source>
</evidence>
<dbReference type="PROSITE" id="PS00111">
    <property type="entry name" value="PGLYCERATE_KINASE"/>
    <property type="match status" value="1"/>
</dbReference>
<feature type="binding site" evidence="14 15">
    <location>
        <begin position="59"/>
        <end position="62"/>
    </location>
    <ligand>
        <name>substrate</name>
    </ligand>
</feature>
<evidence type="ECO:0000256" key="8">
    <source>
        <dbReference type="ARBA" id="ARBA00022490"/>
    </source>
</evidence>
<comment type="catalytic activity">
    <reaction evidence="1 14 17">
        <text>(2R)-3-phosphoglycerate + ATP = (2R)-3-phospho-glyceroyl phosphate + ADP</text>
        <dbReference type="Rhea" id="RHEA:14801"/>
        <dbReference type="ChEBI" id="CHEBI:30616"/>
        <dbReference type="ChEBI" id="CHEBI:57604"/>
        <dbReference type="ChEBI" id="CHEBI:58272"/>
        <dbReference type="ChEBI" id="CHEBI:456216"/>
        <dbReference type="EC" id="2.7.2.3"/>
    </reaction>
</comment>
<evidence type="ECO:0000256" key="3">
    <source>
        <dbReference type="ARBA" id="ARBA00004838"/>
    </source>
</evidence>
<evidence type="ECO:0000256" key="7">
    <source>
        <dbReference type="ARBA" id="ARBA00016471"/>
    </source>
</evidence>
<dbReference type="InterPro" id="IPR015911">
    <property type="entry name" value="Phosphoglycerate_kinase_CS"/>
</dbReference>
<keyword evidence="9 14" id="KW-0808">Transferase</keyword>
<dbReference type="GO" id="GO:0005524">
    <property type="term" value="F:ATP binding"/>
    <property type="evidence" value="ECO:0007669"/>
    <property type="project" value="UniProtKB-KW"/>
</dbReference>
<dbReference type="eggNOG" id="COG0126">
    <property type="taxonomic scope" value="Bacteria"/>
</dbReference>
<dbReference type="Pfam" id="PF00162">
    <property type="entry name" value="PGK"/>
    <property type="match status" value="1"/>
</dbReference>
<dbReference type="AlphaFoldDB" id="A0A0B7J9S5"/>
<feature type="binding site" evidence="14 16">
    <location>
        <position position="197"/>
    </location>
    <ligand>
        <name>ATP</name>
        <dbReference type="ChEBI" id="CHEBI:30616"/>
    </ligand>
</feature>
<dbReference type="UniPathway" id="UPA00109">
    <property type="reaction ID" value="UER00185"/>
</dbReference>
<dbReference type="PRINTS" id="PR00477">
    <property type="entry name" value="PHGLYCKINASE"/>
</dbReference>
<dbReference type="PIRSF" id="PIRSF000724">
    <property type="entry name" value="Pgk"/>
    <property type="match status" value="1"/>
</dbReference>
<comment type="subunit">
    <text evidence="5 14">Monomer.</text>
</comment>
<evidence type="ECO:0000256" key="9">
    <source>
        <dbReference type="ARBA" id="ARBA00022679"/>
    </source>
</evidence>
<accession>A0A2T3KEX7</accession>
<feature type="binding site" evidence="14 16">
    <location>
        <position position="314"/>
    </location>
    <ligand>
        <name>ATP</name>
        <dbReference type="ChEBI" id="CHEBI:30616"/>
    </ligand>
</feature>
<evidence type="ECO:0000256" key="5">
    <source>
        <dbReference type="ARBA" id="ARBA00011245"/>
    </source>
</evidence>
<protein>
    <recommendedName>
        <fullName evidence="7 14">Phosphoglycerate kinase</fullName>
        <ecNumber evidence="6 14">2.7.2.3</ecNumber>
    </recommendedName>
</protein>
<feature type="binding site" evidence="14 16">
    <location>
        <begin position="340"/>
        <end position="343"/>
    </location>
    <ligand>
        <name>ATP</name>
        <dbReference type="ChEBI" id="CHEBI:30616"/>
    </ligand>
</feature>
<dbReference type="GO" id="GO:0006094">
    <property type="term" value="P:gluconeogenesis"/>
    <property type="evidence" value="ECO:0007669"/>
    <property type="project" value="TreeGrafter"/>
</dbReference>
<comment type="pathway">
    <text evidence="3 14">Carbohydrate degradation; glycolysis; pyruvate from D-glyceraldehyde 3-phosphate: step 2/5.</text>
</comment>
<evidence type="ECO:0000256" key="15">
    <source>
        <dbReference type="PIRSR" id="PIRSR000724-1"/>
    </source>
</evidence>
<keyword evidence="13 14" id="KW-0324">Glycolysis</keyword>
<comment type="subcellular location">
    <subcellularLocation>
        <location evidence="2 14">Cytoplasm</location>
    </subcellularLocation>
</comment>
<keyword evidence="12 14" id="KW-0067">ATP-binding</keyword>
<dbReference type="GeneID" id="29942658"/>
<sequence>MSVIKMTDLDLAGKRVFIRADLNVPVKDGKVTSDARILASLPTIQRCLEAGAKVMVTSHLGRPTEGEYAEEFSLQPVVNYLNDALDCDVKLAKDYLDGLELNAGELVVLENVRFNKGEKKNEDELSKKYAALCDVFVMDAFGTAHRAQASTYGVGMFAPVACAGPLLAGELEALGKVMDNPARPMVAIVGGSKVSTKLTVLESLSKIADQIVVGGGIANTFIAAEGNDVGKSLYEADLIPTAKALMAHTDIPVATDVVCAKEFSDSAEATIKAATDIAADDMVLDLGPDSAQALADIIMNAKTILWNGPVGVFEIEQFGKGTEVVANAIAASAGFSVAGGGDTLAAIDKYGIKDKVSYISTGGGAFLEFVEGNKLPAVEMLEARAKA</sequence>
<evidence type="ECO:0000256" key="11">
    <source>
        <dbReference type="ARBA" id="ARBA00022777"/>
    </source>
</evidence>
<dbReference type="GO" id="GO:0043531">
    <property type="term" value="F:ADP binding"/>
    <property type="evidence" value="ECO:0007669"/>
    <property type="project" value="TreeGrafter"/>
</dbReference>
<evidence type="ECO:0000256" key="6">
    <source>
        <dbReference type="ARBA" id="ARBA00013061"/>
    </source>
</evidence>
<comment type="similarity">
    <text evidence="4 14 17">Belongs to the phosphoglycerate kinase family.</text>
</comment>
<dbReference type="FunFam" id="3.40.50.1260:FF:000002">
    <property type="entry name" value="Phosphoglycerate kinase"/>
    <property type="match status" value="1"/>
</dbReference>
<comment type="caution">
    <text evidence="14">Lacks conserved residue(s) required for the propagation of feature annotation.</text>
</comment>
<feature type="binding site" evidence="15">
    <location>
        <position position="36"/>
    </location>
    <ligand>
        <name>(2R)-3-phosphoglycerate</name>
        <dbReference type="ChEBI" id="CHEBI:58272"/>
    </ligand>
</feature>
<dbReference type="SUPFAM" id="SSF53748">
    <property type="entry name" value="Phosphoglycerate kinase"/>
    <property type="match status" value="1"/>
</dbReference>
<comment type="caution">
    <text evidence="18">The sequence shown here is derived from an EMBL/GenBank/DDBJ whole genome shotgun (WGS) entry which is preliminary data.</text>
</comment>
<organism evidence="18 19">
    <name type="scientific">Photobacterium kishitanii</name>
    <dbReference type="NCBI Taxonomy" id="318456"/>
    <lineage>
        <taxon>Bacteria</taxon>
        <taxon>Pseudomonadati</taxon>
        <taxon>Pseudomonadota</taxon>
        <taxon>Gammaproteobacteria</taxon>
        <taxon>Vibrionales</taxon>
        <taxon>Vibrionaceae</taxon>
        <taxon>Photobacterium</taxon>
    </lineage>
</organism>
<dbReference type="EC" id="2.7.2.3" evidence="6 14"/>
<dbReference type="InterPro" id="IPR001576">
    <property type="entry name" value="Phosphoglycerate_kinase"/>
</dbReference>
<dbReference type="Proteomes" id="UP000241426">
    <property type="component" value="Unassembled WGS sequence"/>
</dbReference>
<accession>A0A0B7J9S5</accession>
<dbReference type="EMBL" id="PYNF01000016">
    <property type="protein sequence ID" value="PSU96257.1"/>
    <property type="molecule type" value="Genomic_DNA"/>
</dbReference>
<feature type="binding site" evidence="14">
    <location>
        <position position="36"/>
    </location>
    <ligand>
        <name>substrate</name>
    </ligand>
</feature>
<keyword evidence="11 14" id="KW-0418">Kinase</keyword>
<evidence type="ECO:0000256" key="14">
    <source>
        <dbReference type="HAMAP-Rule" id="MF_00145"/>
    </source>
</evidence>
<dbReference type="GO" id="GO:0006096">
    <property type="term" value="P:glycolytic process"/>
    <property type="evidence" value="ECO:0007669"/>
    <property type="project" value="UniProtKB-UniRule"/>
</dbReference>
<feature type="binding site" evidence="14 15">
    <location>
        <begin position="21"/>
        <end position="23"/>
    </location>
    <ligand>
        <name>substrate</name>
    </ligand>
</feature>
<feature type="binding site" evidence="15">
    <location>
        <position position="146"/>
    </location>
    <ligand>
        <name>(2R)-3-phosphoglycerate</name>
        <dbReference type="ChEBI" id="CHEBI:58272"/>
    </ligand>
</feature>
<evidence type="ECO:0000256" key="1">
    <source>
        <dbReference type="ARBA" id="ARBA00000642"/>
    </source>
</evidence>
<evidence type="ECO:0000256" key="10">
    <source>
        <dbReference type="ARBA" id="ARBA00022741"/>
    </source>
</evidence>
<evidence type="ECO:0000313" key="18">
    <source>
        <dbReference type="EMBL" id="PSU96257.1"/>
    </source>
</evidence>
<dbReference type="GO" id="GO:0004618">
    <property type="term" value="F:phosphoglycerate kinase activity"/>
    <property type="evidence" value="ECO:0007669"/>
    <property type="project" value="UniProtKB-UniRule"/>
</dbReference>
<dbReference type="PANTHER" id="PTHR11406">
    <property type="entry name" value="PHOSPHOGLYCERATE KINASE"/>
    <property type="match status" value="1"/>
</dbReference>
<evidence type="ECO:0000256" key="12">
    <source>
        <dbReference type="ARBA" id="ARBA00022840"/>
    </source>
</evidence>
<name>A0A0B7J9S5_9GAMM</name>
<feature type="binding site" evidence="15">
    <location>
        <position position="113"/>
    </location>
    <ligand>
        <name>(2R)-3-phosphoglycerate</name>
        <dbReference type="ChEBI" id="CHEBI:58272"/>
    </ligand>
</feature>
<dbReference type="Gene3D" id="3.40.50.1260">
    <property type="entry name" value="Phosphoglycerate kinase, N-terminal domain"/>
    <property type="match status" value="2"/>
</dbReference>
<dbReference type="RefSeq" id="WP_036793292.1">
    <property type="nucleotide sequence ID" value="NZ_JAUZMV010000001.1"/>
</dbReference>
<feature type="binding site" evidence="14">
    <location>
        <position position="146"/>
    </location>
    <ligand>
        <name>substrate</name>
    </ligand>
</feature>
<dbReference type="GO" id="GO:0005829">
    <property type="term" value="C:cytosol"/>
    <property type="evidence" value="ECO:0007669"/>
    <property type="project" value="TreeGrafter"/>
</dbReference>
<keyword evidence="8 14" id="KW-0963">Cytoplasm</keyword>
<evidence type="ECO:0000256" key="2">
    <source>
        <dbReference type="ARBA" id="ARBA00004496"/>
    </source>
</evidence>
<evidence type="ECO:0000256" key="16">
    <source>
        <dbReference type="PIRSR" id="PIRSR000724-2"/>
    </source>
</evidence>
<proteinExistence type="inferred from homology"/>
<dbReference type="PANTHER" id="PTHR11406:SF23">
    <property type="entry name" value="PHOSPHOGLYCERATE KINASE 1, CHLOROPLASTIC-RELATED"/>
    <property type="match status" value="1"/>
</dbReference>
<feature type="binding site" evidence="14">
    <location>
        <position position="113"/>
    </location>
    <ligand>
        <name>substrate</name>
    </ligand>
</feature>